<protein>
    <recommendedName>
        <fullName evidence="7">RDD domain-containing protein</fullName>
    </recommendedName>
</protein>
<dbReference type="Proteomes" id="UP001317532">
    <property type="component" value="Chromosome"/>
</dbReference>
<gene>
    <name evidence="8" type="ORF">WPS_01110</name>
</gene>
<evidence type="ECO:0000256" key="6">
    <source>
        <dbReference type="SAM" id="Phobius"/>
    </source>
</evidence>
<evidence type="ECO:0000259" key="7">
    <source>
        <dbReference type="Pfam" id="PF06271"/>
    </source>
</evidence>
<name>A0AAN1XRY2_UNVUL</name>
<feature type="transmembrane region" description="Helical" evidence="6">
    <location>
        <begin position="206"/>
        <end position="226"/>
    </location>
</feature>
<evidence type="ECO:0000256" key="1">
    <source>
        <dbReference type="ARBA" id="ARBA00004651"/>
    </source>
</evidence>
<dbReference type="AlphaFoldDB" id="A0AAN1XRY2"/>
<dbReference type="PANTHER" id="PTHR36115:SF4">
    <property type="entry name" value="MEMBRANE PROTEIN"/>
    <property type="match status" value="1"/>
</dbReference>
<reference evidence="8 9" key="1">
    <citation type="journal article" date="2022" name="ISME Commun">
        <title>Vulcanimicrobium alpinus gen. nov. sp. nov., the first cultivated representative of the candidate phylum 'Eremiobacterota', is a metabolically versatile aerobic anoxygenic phototroph.</title>
        <authorList>
            <person name="Yabe S."/>
            <person name="Muto K."/>
            <person name="Abe K."/>
            <person name="Yokota A."/>
            <person name="Staudigel H."/>
            <person name="Tebo B.M."/>
        </authorList>
    </citation>
    <scope>NUCLEOTIDE SEQUENCE [LARGE SCALE GENOMIC DNA]</scope>
    <source>
        <strain evidence="8 9">WC8-2</strain>
    </source>
</reference>
<dbReference type="EMBL" id="AP025523">
    <property type="protein sequence ID" value="BDE04835.1"/>
    <property type="molecule type" value="Genomic_DNA"/>
</dbReference>
<feature type="transmembrane region" description="Helical" evidence="6">
    <location>
        <begin position="162"/>
        <end position="186"/>
    </location>
</feature>
<evidence type="ECO:0000313" key="8">
    <source>
        <dbReference type="EMBL" id="BDE04835.1"/>
    </source>
</evidence>
<evidence type="ECO:0000256" key="3">
    <source>
        <dbReference type="ARBA" id="ARBA00022692"/>
    </source>
</evidence>
<evidence type="ECO:0000256" key="4">
    <source>
        <dbReference type="ARBA" id="ARBA00022989"/>
    </source>
</evidence>
<organism evidence="8 9">
    <name type="scientific">Vulcanimicrobium alpinum</name>
    <dbReference type="NCBI Taxonomy" id="3016050"/>
    <lineage>
        <taxon>Bacteria</taxon>
        <taxon>Bacillati</taxon>
        <taxon>Vulcanimicrobiota</taxon>
        <taxon>Vulcanimicrobiia</taxon>
        <taxon>Vulcanimicrobiales</taxon>
        <taxon>Vulcanimicrobiaceae</taxon>
        <taxon>Vulcanimicrobium</taxon>
    </lineage>
</organism>
<dbReference type="Pfam" id="PF06271">
    <property type="entry name" value="RDD"/>
    <property type="match status" value="1"/>
</dbReference>
<sequence length="249" mass="27270">MRAIAVSTFHPVGRKMDLSAFAEQLKELNAEPSLRLAEWTASTPYATNRIAALYRFARDPLYQRWSERFAVNAATPLAFDGAREARYAGFWRRFAAFGIDLLLLQLIVPTAGRIVQATIAPGSVVKELQADPDVPPFVKAIATAAAASPGHPSISFNASEMLLWAALWAYAIVLVALVGQTFGMMICDLRVVGTNRALRVGFGQALGRYCSFVASLFFVVGVVSLFRRVQPYEKWSHTRLVSGTAAVRS</sequence>
<dbReference type="InterPro" id="IPR051791">
    <property type="entry name" value="Pra-immunoreactive"/>
</dbReference>
<keyword evidence="2" id="KW-1003">Cell membrane</keyword>
<evidence type="ECO:0000313" key="9">
    <source>
        <dbReference type="Proteomes" id="UP001317532"/>
    </source>
</evidence>
<dbReference type="RefSeq" id="WP_317995924.1">
    <property type="nucleotide sequence ID" value="NZ_AP025523.1"/>
</dbReference>
<evidence type="ECO:0000256" key="2">
    <source>
        <dbReference type="ARBA" id="ARBA00022475"/>
    </source>
</evidence>
<dbReference type="InterPro" id="IPR010432">
    <property type="entry name" value="RDD"/>
</dbReference>
<dbReference type="PANTHER" id="PTHR36115">
    <property type="entry name" value="PROLINE-RICH ANTIGEN HOMOLOG-RELATED"/>
    <property type="match status" value="1"/>
</dbReference>
<keyword evidence="9" id="KW-1185">Reference proteome</keyword>
<keyword evidence="4 6" id="KW-1133">Transmembrane helix</keyword>
<keyword evidence="3 6" id="KW-0812">Transmembrane</keyword>
<accession>A0AAN1XRY2</accession>
<dbReference type="GO" id="GO:0005886">
    <property type="term" value="C:plasma membrane"/>
    <property type="evidence" value="ECO:0007669"/>
    <property type="project" value="UniProtKB-SubCell"/>
</dbReference>
<evidence type="ECO:0000256" key="5">
    <source>
        <dbReference type="ARBA" id="ARBA00023136"/>
    </source>
</evidence>
<proteinExistence type="predicted"/>
<keyword evidence="5 6" id="KW-0472">Membrane</keyword>
<comment type="subcellular location">
    <subcellularLocation>
        <location evidence="1">Cell membrane</location>
        <topology evidence="1">Multi-pass membrane protein</topology>
    </subcellularLocation>
</comment>
<dbReference type="KEGG" id="vab:WPS_01110"/>
<feature type="domain" description="RDD" evidence="7">
    <location>
        <begin position="87"/>
        <end position="225"/>
    </location>
</feature>